<dbReference type="EMBL" id="CM046391">
    <property type="protein sequence ID" value="KAI8558546.1"/>
    <property type="molecule type" value="Genomic_DNA"/>
</dbReference>
<protein>
    <submittedName>
        <fullName evidence="1">Uncharacterized protein</fullName>
    </submittedName>
</protein>
<accession>A0ACC0P065</accession>
<name>A0ACC0P065_RHOML</name>
<proteinExistence type="predicted"/>
<sequence length="1210" mass="137945">MHKSSKTRNCRDNKPRDSEKDDRISSLPEELLATILSLMPTRYAVRTSSLSTRWRSLWTSVQSFDFYCYTTTRGGRKDARSGFMNFVDRVLLLHNLQNIERFRLESRDRYYNPLLHNLQNIERFRLECRYGYFNPYRVNSWIHAAIKLNVQELVLDLNIDPVVELPQILFTSVNLVVLKLTGCVFFGYPMVVFLPSLKVLHLHSLTYLDDNSFKNLLSGCPALEELNMTMSGKENITTLCVCSSTLKKLCINWKSFQQYGVLIKAPVLESLEFVDCVSTVFDIDELPSLVEATFRASQSATVRGANERTDDHYYGVVRMLAKTSNVRHLQLDHDTVEAFFRAAAYKLPLFHNLTHLRIEFVVIQCSVVTDLLAHVPSLKVLVLSIHSNHRNRLAVRLWRGAKENVPKFVSLSLETIKLDGFGLLQEEMKLISAFSESLSDTVMMVRSSKVHGEKSNDTDYLEGKDWISNLPDAILCHILSLMPTKNAVRTGILSTRWKSLWASVPIIDLRNYRKDDGPGSFMDFVDRVLLLHNSPNLTKFLLHSGCGDENPYRLNSWISTAIKRHVQELVLSITSETIFELPRHLFTSIDLVVLKLSYGFFWSALTVFLPRLKKLIVRNGFKNRSVQCSVVIKSPSLETLNLEDELSSVFEVDELPALVKANFWVWFHGDDYEGSDCHCNAVVRMLAKASNVQHLWLDDTTLKDPTISALVYSPSFVDKYERACTTFLSASTRNVQLLEKLTVMMVRSSKVHGEKSNDTDCLEGKDWISNLPDAILCHILSFMRTRNAVRTGILSTRWKSLWASVPIIDFYNYGKDDRPGGFMDFVDRVLLLHNLPNLTKFLLHSGCGDENPYRLNSWISTAIKRHVQELDLSITSVTSETTFELPRHLFTSIDLVVLKLSCKGFCWSPLTAFLPLLKVLHLCSLEFLDDSSLKNLLSGCPVLEELKIYASSGDKINTLCICSSTLKKLIVHNNFKERSVQCGVVIKAPSLESLKLSDSVSRDFEVDELPALVKADVRVSFDGDDYEGSDYYRNAVVRMLAKASNVQHLWLYNATLEVVIHASAYNELLFPSLTHLHMAIHDIPWSVVPDLLGHIPSLKVLVLNKDRKCCDVCLWCGAPENVPICLSLSLEKIEFNGFSGCNKEMKLVRYLLENAMVLKKLTLRSWSRNKKMKTDLQKYKRGSSTCQIEFCHQKRIRVSGFCKFSSVEWL</sequence>
<dbReference type="Proteomes" id="UP001062846">
    <property type="component" value="Chromosome 4"/>
</dbReference>
<evidence type="ECO:0000313" key="1">
    <source>
        <dbReference type="EMBL" id="KAI8558546.1"/>
    </source>
</evidence>
<gene>
    <name evidence="1" type="ORF">RHMOL_Rhmol04G0103300</name>
</gene>
<reference evidence="1" key="1">
    <citation type="submission" date="2022-02" db="EMBL/GenBank/DDBJ databases">
        <title>Plant Genome Project.</title>
        <authorList>
            <person name="Zhang R.-G."/>
        </authorList>
    </citation>
    <scope>NUCLEOTIDE SEQUENCE</scope>
    <source>
        <strain evidence="1">AT1</strain>
    </source>
</reference>
<comment type="caution">
    <text evidence="1">The sequence shown here is derived from an EMBL/GenBank/DDBJ whole genome shotgun (WGS) entry which is preliminary data.</text>
</comment>
<evidence type="ECO:0000313" key="2">
    <source>
        <dbReference type="Proteomes" id="UP001062846"/>
    </source>
</evidence>
<organism evidence="1 2">
    <name type="scientific">Rhododendron molle</name>
    <name type="common">Chinese azalea</name>
    <name type="synonym">Azalea mollis</name>
    <dbReference type="NCBI Taxonomy" id="49168"/>
    <lineage>
        <taxon>Eukaryota</taxon>
        <taxon>Viridiplantae</taxon>
        <taxon>Streptophyta</taxon>
        <taxon>Embryophyta</taxon>
        <taxon>Tracheophyta</taxon>
        <taxon>Spermatophyta</taxon>
        <taxon>Magnoliopsida</taxon>
        <taxon>eudicotyledons</taxon>
        <taxon>Gunneridae</taxon>
        <taxon>Pentapetalae</taxon>
        <taxon>asterids</taxon>
        <taxon>Ericales</taxon>
        <taxon>Ericaceae</taxon>
        <taxon>Ericoideae</taxon>
        <taxon>Rhodoreae</taxon>
        <taxon>Rhododendron</taxon>
    </lineage>
</organism>
<keyword evidence="2" id="KW-1185">Reference proteome</keyword>